<reference evidence="4 5" key="1">
    <citation type="submission" date="2022-07" db="EMBL/GenBank/DDBJ databases">
        <authorList>
            <person name="Xamxidin M."/>
            <person name="Wu M."/>
        </authorList>
    </citation>
    <scope>NUCLEOTIDE SEQUENCE [LARGE SCALE GENOMIC DNA]</scope>
    <source>
        <strain evidence="4 5">NBRC 111650</strain>
    </source>
</reference>
<dbReference type="RefSeq" id="WP_256763951.1">
    <property type="nucleotide sequence ID" value="NZ_JANIGO010000002.1"/>
</dbReference>
<dbReference type="CDD" id="cd06661">
    <property type="entry name" value="GGCT_like"/>
    <property type="match status" value="1"/>
</dbReference>
<evidence type="ECO:0000313" key="5">
    <source>
        <dbReference type="Proteomes" id="UP001204142"/>
    </source>
</evidence>
<feature type="domain" description="Gamma-glutamylcyclotransferase AIG2-like" evidence="3">
    <location>
        <begin position="3"/>
        <end position="112"/>
    </location>
</feature>
<dbReference type="PANTHER" id="PTHR31544">
    <property type="entry name" value="AIG2-LIKE PROTEIN D"/>
    <property type="match status" value="1"/>
</dbReference>
<dbReference type="InterPro" id="IPR036568">
    <property type="entry name" value="GGCT-like_sf"/>
</dbReference>
<organism evidence="4 5">
    <name type="scientific">Limnobacter humi</name>
    <dbReference type="NCBI Taxonomy" id="1778671"/>
    <lineage>
        <taxon>Bacteria</taxon>
        <taxon>Pseudomonadati</taxon>
        <taxon>Pseudomonadota</taxon>
        <taxon>Betaproteobacteria</taxon>
        <taxon>Burkholderiales</taxon>
        <taxon>Burkholderiaceae</taxon>
        <taxon>Limnobacter</taxon>
    </lineage>
</organism>
<evidence type="ECO:0000256" key="2">
    <source>
        <dbReference type="ARBA" id="ARBA00030602"/>
    </source>
</evidence>
<sequence length="140" mass="16395">MHVFVYGSLMYLPVWQQVVKGQYARQPATAVGYARYAVPQEDYPAMVEQAGAQVQGMVWLDVTPEDIERLDAFEGPEYTRQTIAVQLESLKEPLQVDTYLWLNHDQLQRHEWRVDLFEAVGLQQFLNKHVRRWTTTGQRQ</sequence>
<dbReference type="EMBL" id="JANIGO010000002">
    <property type="protein sequence ID" value="MCQ8896186.1"/>
    <property type="molecule type" value="Genomic_DNA"/>
</dbReference>
<keyword evidence="5" id="KW-1185">Reference proteome</keyword>
<protein>
    <recommendedName>
        <fullName evidence="2">Putative gamma-glutamylcyclotransferase</fullName>
    </recommendedName>
</protein>
<comment type="caution">
    <text evidence="4">The sequence shown here is derived from an EMBL/GenBank/DDBJ whole genome shotgun (WGS) entry which is preliminary data.</text>
</comment>
<gene>
    <name evidence="4" type="ORF">NQT62_07010</name>
</gene>
<evidence type="ECO:0000256" key="1">
    <source>
        <dbReference type="ARBA" id="ARBA00022679"/>
    </source>
</evidence>
<proteinExistence type="predicted"/>
<dbReference type="Proteomes" id="UP001204142">
    <property type="component" value="Unassembled WGS sequence"/>
</dbReference>
<dbReference type="InterPro" id="IPR013024">
    <property type="entry name" value="GGCT-like"/>
</dbReference>
<dbReference type="SUPFAM" id="SSF110857">
    <property type="entry name" value="Gamma-glutamyl cyclotransferase-like"/>
    <property type="match status" value="1"/>
</dbReference>
<evidence type="ECO:0000259" key="3">
    <source>
        <dbReference type="Pfam" id="PF06094"/>
    </source>
</evidence>
<keyword evidence="1" id="KW-0808">Transferase</keyword>
<evidence type="ECO:0000313" key="4">
    <source>
        <dbReference type="EMBL" id="MCQ8896186.1"/>
    </source>
</evidence>
<name>A0ABT1WF93_9BURK</name>
<dbReference type="Gene3D" id="3.10.490.10">
    <property type="entry name" value="Gamma-glutamyl cyclotransferase-like"/>
    <property type="match status" value="1"/>
</dbReference>
<dbReference type="Pfam" id="PF06094">
    <property type="entry name" value="GGACT"/>
    <property type="match status" value="1"/>
</dbReference>
<accession>A0ABT1WF93</accession>
<dbReference type="InterPro" id="IPR045038">
    <property type="entry name" value="AIG2-like"/>
</dbReference>
<dbReference type="InterPro" id="IPR009288">
    <property type="entry name" value="AIG2-like_dom"/>
</dbReference>
<dbReference type="PANTHER" id="PTHR31544:SF2">
    <property type="entry name" value="AIG2-LIKE PROTEIN D"/>
    <property type="match status" value="1"/>
</dbReference>